<protein>
    <submittedName>
        <fullName evidence="2">Uncharacterized protein</fullName>
    </submittedName>
</protein>
<evidence type="ECO:0000313" key="3">
    <source>
        <dbReference type="Proteomes" id="UP000040576"/>
    </source>
</evidence>
<dbReference type="InterPro" id="IPR025143">
    <property type="entry name" value="DUF4083"/>
</dbReference>
<accession>A0A090IVL5</accession>
<feature type="transmembrane region" description="Helical" evidence="1">
    <location>
        <begin position="69"/>
        <end position="91"/>
    </location>
</feature>
<feature type="transmembrane region" description="Helical" evidence="1">
    <location>
        <begin position="6"/>
        <end position="30"/>
    </location>
</feature>
<keyword evidence="1" id="KW-0812">Transmembrane</keyword>
<dbReference type="AlphaFoldDB" id="A0A090IVL5"/>
<reference evidence="2 3" key="1">
    <citation type="submission" date="2014-07" db="EMBL/GenBank/DDBJ databases">
        <authorList>
            <person name="Wibberg Daniel"/>
        </authorList>
    </citation>
    <scope>NUCLEOTIDE SEQUENCE [LARGE SCALE GENOMIC DNA]</scope>
</reference>
<keyword evidence="1" id="KW-0472">Membrane</keyword>
<gene>
    <name evidence="2" type="ORF">BT1A1_2315</name>
</gene>
<proteinExistence type="predicted"/>
<keyword evidence="1" id="KW-1133">Transmembrane helix</keyword>
<evidence type="ECO:0000256" key="1">
    <source>
        <dbReference type="SAM" id="Phobius"/>
    </source>
</evidence>
<organism evidence="2 3">
    <name type="scientific">Caldibacillus thermoamylovorans</name>
    <dbReference type="NCBI Taxonomy" id="35841"/>
    <lineage>
        <taxon>Bacteria</taxon>
        <taxon>Bacillati</taxon>
        <taxon>Bacillota</taxon>
        <taxon>Bacilli</taxon>
        <taxon>Bacillales</taxon>
        <taxon>Bacillaceae</taxon>
        <taxon>Caldibacillus</taxon>
    </lineage>
</organism>
<sequence>MDVVNFASTIFAFIYFGLIVLLIVSFTLFIRRILINSSKKNQHLEEIEKSLKKLQNYLKRIKMPISISTIVPFRQMIDILALVVIPLVFVIEKSVKNSLSTDFSMSLLN</sequence>
<evidence type="ECO:0000313" key="2">
    <source>
        <dbReference type="EMBL" id="CEE02136.1"/>
    </source>
</evidence>
<keyword evidence="3" id="KW-1185">Reference proteome</keyword>
<dbReference type="Proteomes" id="UP000040576">
    <property type="component" value="Unassembled WGS sequence"/>
</dbReference>
<name>A0A090IVL5_9BACI</name>
<dbReference type="Pfam" id="PF13314">
    <property type="entry name" value="DUF4083"/>
    <property type="match status" value="1"/>
</dbReference>
<dbReference type="EMBL" id="CCRF01000065">
    <property type="protein sequence ID" value="CEE02136.1"/>
    <property type="molecule type" value="Genomic_DNA"/>
</dbReference>